<gene>
    <name evidence="1" type="ORF">FHK81_07305</name>
</gene>
<dbReference type="EMBL" id="VMRX01000015">
    <property type="protein sequence ID" value="TVT34156.1"/>
    <property type="molecule type" value="Genomic_DNA"/>
</dbReference>
<dbReference type="AlphaFoldDB" id="A0A558BCC6"/>
<sequence length="150" mass="16334">MKRAAVTLLLSAGLAACQSLPGPQGDIADDVVLLKAHHCLEEKVGDQNRIHFGPCLKVISINDEPPQVSDDGFITLPVRQAMTIGTSCVYRHADGTPIPSTVQTRDFPVASNTFTNGGQRWYLHAHKQARQVIGCEPTLSRSVYPTRKTD</sequence>
<evidence type="ECO:0000313" key="2">
    <source>
        <dbReference type="Proteomes" id="UP000319142"/>
    </source>
</evidence>
<dbReference type="RefSeq" id="WP_199457974.1">
    <property type="nucleotide sequence ID" value="NZ_VMRX01000015.1"/>
</dbReference>
<dbReference type="PROSITE" id="PS51257">
    <property type="entry name" value="PROKAR_LIPOPROTEIN"/>
    <property type="match status" value="1"/>
</dbReference>
<name>A0A558BCC6_9GAMM</name>
<evidence type="ECO:0000313" key="1">
    <source>
        <dbReference type="EMBL" id="TVT34156.1"/>
    </source>
</evidence>
<comment type="caution">
    <text evidence="1">The sequence shown here is derived from an EMBL/GenBank/DDBJ whole genome shotgun (WGS) entry which is preliminary data.</text>
</comment>
<protein>
    <recommendedName>
        <fullName evidence="3">Lipoprotein</fullName>
    </recommendedName>
</protein>
<reference evidence="1 2" key="1">
    <citation type="submission" date="2019-07" db="EMBL/GenBank/DDBJ databases">
        <title>The pathways for chlorine oxyanion respiration interact through the shared metabolite chlorate.</title>
        <authorList>
            <person name="Barnum T.P."/>
            <person name="Cheng Y."/>
            <person name="Hill K.A."/>
            <person name="Lucas L.N."/>
            <person name="Carlson H.K."/>
            <person name="Coates J.D."/>
        </authorList>
    </citation>
    <scope>NUCLEOTIDE SEQUENCE [LARGE SCALE GENOMIC DNA]</scope>
    <source>
        <strain evidence="1">UCB</strain>
    </source>
</reference>
<proteinExistence type="predicted"/>
<accession>A0A558BCC6</accession>
<dbReference type="Proteomes" id="UP000319142">
    <property type="component" value="Unassembled WGS sequence"/>
</dbReference>
<organism evidence="1 2">
    <name type="scientific">Marinobacter vinifirmus</name>
    <dbReference type="NCBI Taxonomy" id="355591"/>
    <lineage>
        <taxon>Bacteria</taxon>
        <taxon>Pseudomonadati</taxon>
        <taxon>Pseudomonadota</taxon>
        <taxon>Gammaproteobacteria</taxon>
        <taxon>Pseudomonadales</taxon>
        <taxon>Marinobacteraceae</taxon>
        <taxon>Marinobacter</taxon>
    </lineage>
</organism>
<evidence type="ECO:0008006" key="3">
    <source>
        <dbReference type="Google" id="ProtNLM"/>
    </source>
</evidence>